<dbReference type="Pfam" id="PF13466">
    <property type="entry name" value="STAS_2"/>
    <property type="match status" value="1"/>
</dbReference>
<evidence type="ECO:0000259" key="2">
    <source>
        <dbReference type="Pfam" id="PF13466"/>
    </source>
</evidence>
<dbReference type="Proteomes" id="UP000504882">
    <property type="component" value="Unassembled WGS sequence"/>
</dbReference>
<dbReference type="SUPFAM" id="SSF52091">
    <property type="entry name" value="SpoIIaa-like"/>
    <property type="match status" value="1"/>
</dbReference>
<sequence length="136" mass="14535">MGGGTGAILGSVEVHEAGPTIRLRLRGEVDITMNRRLADVAEEIGATSKPVELHVGEVTFMDSAVLAIVARLAYRLPTPLRIVDPPGFVLFLLEVSQLVEVVEIVETEHAVEVHDEPGPTSREPGSPAPRSAVRPT</sequence>
<dbReference type="RefSeq" id="WP_133108389.1">
    <property type="nucleotide sequence ID" value="NZ_SMNA01000006.1"/>
</dbReference>
<proteinExistence type="predicted"/>
<accession>A0ABY2E2C5</accession>
<comment type="caution">
    <text evidence="3">The sequence shown here is derived from an EMBL/GenBank/DDBJ whole genome shotgun (WGS) entry which is preliminary data.</text>
</comment>
<dbReference type="Gene3D" id="3.30.750.24">
    <property type="entry name" value="STAS domain"/>
    <property type="match status" value="1"/>
</dbReference>
<reference evidence="3 4" key="1">
    <citation type="submission" date="2019-03" db="EMBL/GenBank/DDBJ databases">
        <title>Genomic features of bacteria from cold environments.</title>
        <authorList>
            <person name="Shen L."/>
        </authorList>
    </citation>
    <scope>NUCLEOTIDE SEQUENCE [LARGE SCALE GENOMIC DNA]</scope>
    <source>
        <strain evidence="4">T3246-1</strain>
    </source>
</reference>
<dbReference type="CDD" id="cd07043">
    <property type="entry name" value="STAS_anti-anti-sigma_factors"/>
    <property type="match status" value="1"/>
</dbReference>
<dbReference type="InterPro" id="IPR036513">
    <property type="entry name" value="STAS_dom_sf"/>
</dbReference>
<dbReference type="EMBL" id="SMNA01000006">
    <property type="protein sequence ID" value="TDE92759.1"/>
    <property type="molecule type" value="Genomic_DNA"/>
</dbReference>
<keyword evidence="4" id="KW-1185">Reference proteome</keyword>
<feature type="region of interest" description="Disordered" evidence="1">
    <location>
        <begin position="110"/>
        <end position="136"/>
    </location>
</feature>
<feature type="domain" description="MlaB-like STAS" evidence="2">
    <location>
        <begin position="23"/>
        <end position="97"/>
    </location>
</feature>
<gene>
    <name evidence="3" type="ORF">EXU48_14690</name>
</gene>
<organism evidence="3 4">
    <name type="scientific">Occultella glacieicola</name>
    <dbReference type="NCBI Taxonomy" id="2518684"/>
    <lineage>
        <taxon>Bacteria</taxon>
        <taxon>Bacillati</taxon>
        <taxon>Actinomycetota</taxon>
        <taxon>Actinomycetes</taxon>
        <taxon>Micrococcales</taxon>
        <taxon>Ruaniaceae</taxon>
        <taxon>Occultella</taxon>
    </lineage>
</organism>
<dbReference type="InterPro" id="IPR058548">
    <property type="entry name" value="MlaB-like_STAS"/>
</dbReference>
<name>A0ABY2E2C5_9MICO</name>
<evidence type="ECO:0000256" key="1">
    <source>
        <dbReference type="SAM" id="MobiDB-lite"/>
    </source>
</evidence>
<evidence type="ECO:0000313" key="4">
    <source>
        <dbReference type="Proteomes" id="UP000504882"/>
    </source>
</evidence>
<evidence type="ECO:0000313" key="3">
    <source>
        <dbReference type="EMBL" id="TDE92759.1"/>
    </source>
</evidence>
<protein>
    <submittedName>
        <fullName evidence="3">Anti-sigma factor antagonist</fullName>
    </submittedName>
</protein>